<dbReference type="Proteomes" id="UP001604277">
    <property type="component" value="Unassembled WGS sequence"/>
</dbReference>
<protein>
    <submittedName>
        <fullName evidence="1">Uncharacterized protein</fullName>
    </submittedName>
</protein>
<proteinExistence type="predicted"/>
<sequence length="122" mass="14181">MHNLAVRDLSNLVEPEELQSIWQPYLRQFHNILKRIGYQAMRHSHPMCHDTENLEPRHAKEFSEFAIEHLNLAPYVKSEKKVRSISKDCVKVQTAHTGKLRTKEGLVVSQVMLMHNLMSPSP</sequence>
<evidence type="ECO:0000313" key="2">
    <source>
        <dbReference type="Proteomes" id="UP001604277"/>
    </source>
</evidence>
<comment type="caution">
    <text evidence="1">The sequence shown here is derived from an EMBL/GenBank/DDBJ whole genome shotgun (WGS) entry which is preliminary data.</text>
</comment>
<name>A0ABD1P0B0_9LAMI</name>
<keyword evidence="2" id="KW-1185">Reference proteome</keyword>
<dbReference type="EMBL" id="JBFOLJ010000042">
    <property type="protein sequence ID" value="KAL2457290.1"/>
    <property type="molecule type" value="Genomic_DNA"/>
</dbReference>
<organism evidence="1 2">
    <name type="scientific">Forsythia ovata</name>
    <dbReference type="NCBI Taxonomy" id="205694"/>
    <lineage>
        <taxon>Eukaryota</taxon>
        <taxon>Viridiplantae</taxon>
        <taxon>Streptophyta</taxon>
        <taxon>Embryophyta</taxon>
        <taxon>Tracheophyta</taxon>
        <taxon>Spermatophyta</taxon>
        <taxon>Magnoliopsida</taxon>
        <taxon>eudicotyledons</taxon>
        <taxon>Gunneridae</taxon>
        <taxon>Pentapetalae</taxon>
        <taxon>asterids</taxon>
        <taxon>lamiids</taxon>
        <taxon>Lamiales</taxon>
        <taxon>Oleaceae</taxon>
        <taxon>Forsythieae</taxon>
        <taxon>Forsythia</taxon>
    </lineage>
</organism>
<accession>A0ABD1P0B0</accession>
<reference evidence="2" key="1">
    <citation type="submission" date="2024-07" db="EMBL/GenBank/DDBJ databases">
        <title>Two chromosome-level genome assemblies of Korean endemic species Abeliophyllum distichum and Forsythia ovata (Oleaceae).</title>
        <authorList>
            <person name="Jang H."/>
        </authorList>
    </citation>
    <scope>NUCLEOTIDE SEQUENCE [LARGE SCALE GENOMIC DNA]</scope>
</reference>
<gene>
    <name evidence="1" type="ORF">Fot_56387</name>
</gene>
<dbReference type="AlphaFoldDB" id="A0ABD1P0B0"/>
<evidence type="ECO:0000313" key="1">
    <source>
        <dbReference type="EMBL" id="KAL2457290.1"/>
    </source>
</evidence>